<dbReference type="RefSeq" id="WP_208734399.1">
    <property type="nucleotide sequence ID" value="NZ_VLKR01000070.1"/>
</dbReference>
<proteinExistence type="predicted"/>
<dbReference type="EMBL" id="VLKR01000070">
    <property type="protein sequence ID" value="TWI12278.1"/>
    <property type="molecule type" value="Genomic_DNA"/>
</dbReference>
<dbReference type="PANTHER" id="PTHR32063">
    <property type="match status" value="1"/>
</dbReference>
<dbReference type="PANTHER" id="PTHR32063:SF0">
    <property type="entry name" value="SWARMING MOTILITY PROTEIN SWRC"/>
    <property type="match status" value="1"/>
</dbReference>
<name>A0A562LXL8_9SPHI</name>
<keyword evidence="1" id="KW-1133">Transmembrane helix</keyword>
<dbReference type="AlphaFoldDB" id="A0A562LXL8"/>
<gene>
    <name evidence="2" type="ORF">IQ31_05602</name>
</gene>
<accession>A0A562LXL8</accession>
<dbReference type="Gene3D" id="3.30.70.1430">
    <property type="entry name" value="Multidrug efflux transporter AcrB pore domain"/>
    <property type="match status" value="1"/>
</dbReference>
<dbReference type="GO" id="GO:0042910">
    <property type="term" value="F:xenobiotic transmembrane transporter activity"/>
    <property type="evidence" value="ECO:0007669"/>
    <property type="project" value="TreeGrafter"/>
</dbReference>
<dbReference type="SUPFAM" id="SSF82693">
    <property type="entry name" value="Multidrug efflux transporter AcrB pore domain, PN1, PN2, PC1 and PC2 subdomains"/>
    <property type="match status" value="1"/>
</dbReference>
<feature type="transmembrane region" description="Helical" evidence="1">
    <location>
        <begin position="12"/>
        <end position="32"/>
    </location>
</feature>
<dbReference type="Proteomes" id="UP000315908">
    <property type="component" value="Unassembled WGS sequence"/>
</dbReference>
<dbReference type="InterPro" id="IPR027463">
    <property type="entry name" value="AcrB_DN_DC_subdom"/>
</dbReference>
<organism evidence="2 3">
    <name type="scientific">Sphingobacterium siyangense</name>
    <dbReference type="NCBI Taxonomy" id="459529"/>
    <lineage>
        <taxon>Bacteria</taxon>
        <taxon>Pseudomonadati</taxon>
        <taxon>Bacteroidota</taxon>
        <taxon>Sphingobacteriia</taxon>
        <taxon>Sphingobacteriales</taxon>
        <taxon>Sphingobacteriaceae</taxon>
        <taxon>Sphingobacterium</taxon>
    </lineage>
</organism>
<evidence type="ECO:0000256" key="1">
    <source>
        <dbReference type="SAM" id="Phobius"/>
    </source>
</evidence>
<dbReference type="GO" id="GO:0005886">
    <property type="term" value="C:plasma membrane"/>
    <property type="evidence" value="ECO:0007669"/>
    <property type="project" value="TreeGrafter"/>
</dbReference>
<evidence type="ECO:0000313" key="3">
    <source>
        <dbReference type="Proteomes" id="UP000315908"/>
    </source>
</evidence>
<sequence length="275" mass="30909">MKITSFSVRNYQFTLIIFVLVSVVGILTLLTMPRSEDPTTHPPEYIITVIYPGTSPRDMEEQVVKPIENKIYGLENIEKLVSTIEDGVAVIQPKFKYGVDVDNKYQELSTEINALKNSELPKNISQIKVEKIKSSDVKVLQIALISNVASNKILRDQADILKTKLEKITDLKEVKYFGAPEQEIRIDVNLAKLSKFKIPLNVVVNSLQSEALDIPGGSVNLESKVFNVKTSGKFKDVDDVANTVIYNLNGKIIYVKDVAEVNYKDECIYRSMLPP</sequence>
<dbReference type="Pfam" id="PF00873">
    <property type="entry name" value="ACR_tran"/>
    <property type="match status" value="1"/>
</dbReference>
<dbReference type="Gene3D" id="1.20.1640.10">
    <property type="entry name" value="Multidrug efflux transporter AcrB transmembrane domain"/>
    <property type="match status" value="1"/>
</dbReference>
<dbReference type="Gene3D" id="3.30.70.1320">
    <property type="entry name" value="Multidrug efflux transporter AcrB pore domain like"/>
    <property type="match status" value="1"/>
</dbReference>
<dbReference type="InterPro" id="IPR001036">
    <property type="entry name" value="Acrflvin-R"/>
</dbReference>
<dbReference type="SUPFAM" id="SSF82714">
    <property type="entry name" value="Multidrug efflux transporter AcrB TolC docking domain, DN and DC subdomains"/>
    <property type="match status" value="1"/>
</dbReference>
<comment type="caution">
    <text evidence="2">The sequence shown here is derived from an EMBL/GenBank/DDBJ whole genome shotgun (WGS) entry which is preliminary data.</text>
</comment>
<reference evidence="2 3" key="1">
    <citation type="journal article" date="2015" name="Stand. Genomic Sci.">
        <title>Genomic Encyclopedia of Bacterial and Archaeal Type Strains, Phase III: the genomes of soil and plant-associated and newly described type strains.</title>
        <authorList>
            <person name="Whitman W.B."/>
            <person name="Woyke T."/>
            <person name="Klenk H.P."/>
            <person name="Zhou Y."/>
            <person name="Lilburn T.G."/>
            <person name="Beck B.J."/>
            <person name="De Vos P."/>
            <person name="Vandamme P."/>
            <person name="Eisen J.A."/>
            <person name="Garrity G."/>
            <person name="Hugenholtz P."/>
            <person name="Kyrpides N.C."/>
        </authorList>
    </citation>
    <scope>NUCLEOTIDE SEQUENCE [LARGE SCALE GENOMIC DNA]</scope>
    <source>
        <strain evidence="2 3">CGMCC 1.6855</strain>
    </source>
</reference>
<keyword evidence="1" id="KW-0812">Transmembrane</keyword>
<dbReference type="Gene3D" id="3.30.2090.10">
    <property type="entry name" value="Multidrug efflux transporter AcrB TolC docking domain, DN and DC subdomains"/>
    <property type="match status" value="1"/>
</dbReference>
<keyword evidence="1" id="KW-0472">Membrane</keyword>
<evidence type="ECO:0000313" key="2">
    <source>
        <dbReference type="EMBL" id="TWI12278.1"/>
    </source>
</evidence>
<protein>
    <submittedName>
        <fullName evidence="2">AcrB/AcrD/AcrF family protein</fullName>
    </submittedName>
</protein>